<dbReference type="RefSeq" id="XP_004361362.1">
    <property type="nucleotide sequence ID" value="XM_004361305.1"/>
</dbReference>
<feature type="active site" description="Proton acceptor" evidence="8">
    <location>
        <position position="434"/>
    </location>
</feature>
<feature type="site" description="Transition state stabilizer" evidence="10">
    <location>
        <position position="519"/>
    </location>
</feature>
<dbReference type="AlphaFoldDB" id="F4PLV7"/>
<reference evidence="16" key="1">
    <citation type="journal article" date="2011" name="Genome Res.">
        <title>Phylogeny-wide analysis of social amoeba genomes highlights ancient origins for complex intercellular communication.</title>
        <authorList>
            <person name="Heidel A.J."/>
            <person name="Lawal H.M."/>
            <person name="Felder M."/>
            <person name="Schilde C."/>
            <person name="Helps N.R."/>
            <person name="Tunggal B."/>
            <person name="Rivero F."/>
            <person name="John U."/>
            <person name="Schleicher M."/>
            <person name="Eichinger L."/>
            <person name="Platzer M."/>
            <person name="Noegel A.A."/>
            <person name="Schaap P."/>
            <person name="Gloeckner G."/>
        </authorList>
    </citation>
    <scope>NUCLEOTIDE SEQUENCE [LARGE SCALE GENOMIC DNA]</scope>
    <source>
        <strain evidence="16">SH3</strain>
    </source>
</reference>
<keyword evidence="3" id="KW-0645">Protease</keyword>
<evidence type="ECO:0000256" key="6">
    <source>
        <dbReference type="ARBA" id="ARBA00022833"/>
    </source>
</evidence>
<dbReference type="EMBL" id="GL883008">
    <property type="protein sequence ID" value="EGG23511.1"/>
    <property type="molecule type" value="Genomic_DNA"/>
</dbReference>
<dbReference type="InterPro" id="IPR024571">
    <property type="entry name" value="ERAP1-like_C_dom"/>
</dbReference>
<name>F4PLV7_CACFS</name>
<evidence type="ECO:0000256" key="1">
    <source>
        <dbReference type="ARBA" id="ARBA00010136"/>
    </source>
</evidence>
<feature type="domain" description="Peptidase M1 membrane alanine aminopeptidase" evidence="12">
    <location>
        <begin position="361"/>
        <end position="587"/>
    </location>
</feature>
<feature type="binding site" evidence="9">
    <location>
        <position position="433"/>
    </location>
    <ligand>
        <name>Zn(2+)</name>
        <dbReference type="ChEBI" id="CHEBI:29105"/>
        <note>catalytic</note>
    </ligand>
</feature>
<evidence type="ECO:0000259" key="13">
    <source>
        <dbReference type="Pfam" id="PF11838"/>
    </source>
</evidence>
<dbReference type="KEGG" id="dfa:DFA_05644"/>
<comment type="similarity">
    <text evidence="1">Belongs to the peptidase M1 family.</text>
</comment>
<keyword evidence="11" id="KW-0812">Transmembrane</keyword>
<dbReference type="GO" id="GO:0070006">
    <property type="term" value="F:metalloaminopeptidase activity"/>
    <property type="evidence" value="ECO:0007669"/>
    <property type="project" value="TreeGrafter"/>
</dbReference>
<evidence type="ECO:0000256" key="10">
    <source>
        <dbReference type="PIRSR" id="PIRSR634016-4"/>
    </source>
</evidence>
<dbReference type="PANTHER" id="PTHR11533:SF299">
    <property type="entry name" value="AMINOPEPTIDASE"/>
    <property type="match status" value="1"/>
</dbReference>
<dbReference type="FunFam" id="1.10.390.10:FF:000006">
    <property type="entry name" value="Puromycin-sensitive aminopeptidase"/>
    <property type="match status" value="1"/>
</dbReference>
<accession>F4PLV7</accession>
<gene>
    <name evidence="15" type="ORF">DFA_05644</name>
</gene>
<evidence type="ECO:0000259" key="12">
    <source>
        <dbReference type="Pfam" id="PF01433"/>
    </source>
</evidence>
<dbReference type="Gene3D" id="1.10.390.10">
    <property type="entry name" value="Neutral Protease Domain 2"/>
    <property type="match status" value="1"/>
</dbReference>
<dbReference type="GO" id="GO:0043171">
    <property type="term" value="P:peptide catabolic process"/>
    <property type="evidence" value="ECO:0007669"/>
    <property type="project" value="TreeGrafter"/>
</dbReference>
<dbReference type="STRING" id="1054147.F4PLV7"/>
<dbReference type="GO" id="GO:0016020">
    <property type="term" value="C:membrane"/>
    <property type="evidence" value="ECO:0007669"/>
    <property type="project" value="TreeGrafter"/>
</dbReference>
<dbReference type="Gene3D" id="1.25.50.20">
    <property type="match status" value="1"/>
</dbReference>
<evidence type="ECO:0000256" key="4">
    <source>
        <dbReference type="ARBA" id="ARBA00022723"/>
    </source>
</evidence>
<feature type="binding site" evidence="9">
    <location>
        <position position="437"/>
    </location>
    <ligand>
        <name>Zn(2+)</name>
        <dbReference type="ChEBI" id="CHEBI:29105"/>
        <note>catalytic</note>
    </ligand>
</feature>
<comment type="cofactor">
    <cofactor evidence="9">
        <name>Zn(2+)</name>
        <dbReference type="ChEBI" id="CHEBI:29105"/>
    </cofactor>
    <text evidence="9">Binds 1 zinc ion per subunit.</text>
</comment>
<dbReference type="Pfam" id="PF11838">
    <property type="entry name" value="ERAP1_C"/>
    <property type="match status" value="1"/>
</dbReference>
<evidence type="ECO:0000256" key="7">
    <source>
        <dbReference type="ARBA" id="ARBA00023049"/>
    </source>
</evidence>
<dbReference type="OMA" id="EETEYMP"/>
<dbReference type="Proteomes" id="UP000007797">
    <property type="component" value="Unassembled WGS sequence"/>
</dbReference>
<keyword evidence="5" id="KW-0378">Hydrolase</keyword>
<dbReference type="SUPFAM" id="SSF63737">
    <property type="entry name" value="Leukotriene A4 hydrolase N-terminal domain"/>
    <property type="match status" value="1"/>
</dbReference>
<dbReference type="GO" id="GO:0008270">
    <property type="term" value="F:zinc ion binding"/>
    <property type="evidence" value="ECO:0007669"/>
    <property type="project" value="InterPro"/>
</dbReference>
<dbReference type="SUPFAM" id="SSF55486">
    <property type="entry name" value="Metalloproteases ('zincins'), catalytic domain"/>
    <property type="match status" value="1"/>
</dbReference>
<dbReference type="InterPro" id="IPR050344">
    <property type="entry name" value="Peptidase_M1_aminopeptidases"/>
</dbReference>
<dbReference type="InterPro" id="IPR045357">
    <property type="entry name" value="Aminopeptidase_N-like_N"/>
</dbReference>
<dbReference type="InterPro" id="IPR014782">
    <property type="entry name" value="Peptidase_M1_dom"/>
</dbReference>
<protein>
    <submittedName>
        <fullName evidence="15">Membrane aminopeptidase H11-4</fullName>
    </submittedName>
</protein>
<evidence type="ECO:0000256" key="8">
    <source>
        <dbReference type="PIRSR" id="PIRSR634016-1"/>
    </source>
</evidence>
<evidence type="ECO:0000313" key="16">
    <source>
        <dbReference type="Proteomes" id="UP000007797"/>
    </source>
</evidence>
<evidence type="ECO:0000256" key="9">
    <source>
        <dbReference type="PIRSR" id="PIRSR634016-3"/>
    </source>
</evidence>
<dbReference type="PRINTS" id="PR00756">
    <property type="entry name" value="ALADIPTASE"/>
</dbReference>
<dbReference type="MEROPS" id="M01.A30"/>
<evidence type="ECO:0000256" key="3">
    <source>
        <dbReference type="ARBA" id="ARBA00022670"/>
    </source>
</evidence>
<evidence type="ECO:0000313" key="15">
    <source>
        <dbReference type="EMBL" id="EGG23511.1"/>
    </source>
</evidence>
<keyword evidence="7" id="KW-0482">Metalloprotease</keyword>
<sequence length="1021" mass="117495">MRNLQHIQLKEIDDDDEDFERDGDDIKPRKKTYKLNEDVDDEDRYVRGGGSGKMHIGKLSSLWHTMTATNFRKSVLLLFSILCILAVTITLSFTTRHSDLKIPSIALYSDIRLPTWIKPIHYLVYMKADIQNLISSGTVVATLNISQSHNFIVVHGEDLNLTSAHINAIDSVDTSYPTSYNYPSSSLQSTSITYDANNTYYIIEFSDELSKNIKGGNQFFNLYLSFNSTLSDNKLSGLYLSKYTDPDGKERLVANTQFEPSDAREAFPCFDEPIMKANWTIWLDGDSGYQTLSNMPMKSAEPVSGSDRNLFKFDTSPPMSTYLVAMIFHQFEKVENTVLVNGRNVTVRVWAQSALMDSTAYPLQIASDSLTYYTKYFNIDYPISKMDLVGIPDFAAGAMELWGCITFREVDLFYNPKTSTMDNKQRVSEVIAHEIAHQWFGDLVTMAWWNDLWLNEGFATFMSYKCLAAICPEFDSKNDYLTLIKQEGLEMDSKLSTHAISNNFTKVIDIEASFDSVTYNKGSSVLFMLESILQDGDTDYFQKGIQQYLTKFSYSNAQTFDLWASLYHALPDDIQKTINVSKIMEKWVKTPGYPYLKVGNASPTQLQVSQHRFLDDLTSNVSTTQLWDIPISIQDGCSISNSFKIFSSKNEIIDYNPNCNFTIFNYNGTIFNRILYDEPLFKNITNQLNSQDNEINQQAMITFFDDSFSFIKNGLLNTSKTLEIARILSDRNITNPTMWKTVMGGLDFINHRMRLQECYPFFVKFGGDLLNNALAVVDVYNIPANETYMQTITRKTLIRYGNSYSKDDVIEYLRNYWLENKSQPENIDPNIRATLYASIISHGGNNILDQEYKWVLSRYLDPNTKMNERIDAMGALASARQPYLIQKTLNLLYNKQFRTQDIGSIFRQLSINQYAYLTTWEWMKNNYDFLLNDLKVQPSTLASYYKFFSEFFDQVSDYEDFEKFMSDKKDVFPVRTIQLALDQIQNNIDWIESNSQDICYWLYQNVQVQQDGIVISGKIGI</sequence>
<dbReference type="InterPro" id="IPR042097">
    <property type="entry name" value="Aminopeptidase_N-like_N_sf"/>
</dbReference>
<dbReference type="GO" id="GO:0005615">
    <property type="term" value="C:extracellular space"/>
    <property type="evidence" value="ECO:0007669"/>
    <property type="project" value="TreeGrafter"/>
</dbReference>
<proteinExistence type="inferred from homology"/>
<evidence type="ECO:0000256" key="11">
    <source>
        <dbReference type="SAM" id="Phobius"/>
    </source>
</evidence>
<keyword evidence="11" id="KW-0472">Membrane</keyword>
<keyword evidence="16" id="KW-1185">Reference proteome</keyword>
<dbReference type="Gene3D" id="2.60.40.1730">
    <property type="entry name" value="tricorn interacting facor f3 domain"/>
    <property type="match status" value="1"/>
</dbReference>
<keyword evidence="6 9" id="KW-0862">Zinc</keyword>
<dbReference type="InterPro" id="IPR027268">
    <property type="entry name" value="Peptidase_M4/M1_CTD_sf"/>
</dbReference>
<feature type="domain" description="Aminopeptidase N-like N-terminal" evidence="14">
    <location>
        <begin position="118"/>
        <end position="323"/>
    </location>
</feature>
<dbReference type="InterPro" id="IPR034016">
    <property type="entry name" value="M1_APN-typ"/>
</dbReference>
<dbReference type="GO" id="GO:0006508">
    <property type="term" value="P:proteolysis"/>
    <property type="evidence" value="ECO:0007669"/>
    <property type="project" value="UniProtKB-KW"/>
</dbReference>
<evidence type="ECO:0000259" key="14">
    <source>
        <dbReference type="Pfam" id="PF17900"/>
    </source>
</evidence>
<dbReference type="Gene3D" id="2.60.40.1910">
    <property type="match status" value="1"/>
</dbReference>
<feature type="binding site" evidence="9">
    <location>
        <position position="456"/>
    </location>
    <ligand>
        <name>Zn(2+)</name>
        <dbReference type="ChEBI" id="CHEBI:29105"/>
        <note>catalytic</note>
    </ligand>
</feature>
<feature type="transmembrane region" description="Helical" evidence="11">
    <location>
        <begin position="75"/>
        <end position="94"/>
    </location>
</feature>
<keyword evidence="4 9" id="KW-0479">Metal-binding</keyword>
<dbReference type="Pfam" id="PF17900">
    <property type="entry name" value="Peptidase_M1_N"/>
    <property type="match status" value="1"/>
</dbReference>
<organism evidence="15 16">
    <name type="scientific">Cavenderia fasciculata</name>
    <name type="common">Slime mold</name>
    <name type="synonym">Dictyostelium fasciculatum</name>
    <dbReference type="NCBI Taxonomy" id="261658"/>
    <lineage>
        <taxon>Eukaryota</taxon>
        <taxon>Amoebozoa</taxon>
        <taxon>Evosea</taxon>
        <taxon>Eumycetozoa</taxon>
        <taxon>Dictyostelia</taxon>
        <taxon>Acytosteliales</taxon>
        <taxon>Cavenderiaceae</taxon>
        <taxon>Cavenderia</taxon>
    </lineage>
</organism>
<keyword evidence="2 15" id="KW-0031">Aminopeptidase</keyword>
<dbReference type="InterPro" id="IPR001930">
    <property type="entry name" value="Peptidase_M1"/>
</dbReference>
<evidence type="ECO:0000256" key="5">
    <source>
        <dbReference type="ARBA" id="ARBA00022801"/>
    </source>
</evidence>
<dbReference type="GO" id="GO:0005737">
    <property type="term" value="C:cytoplasm"/>
    <property type="evidence" value="ECO:0007669"/>
    <property type="project" value="TreeGrafter"/>
</dbReference>
<dbReference type="GeneID" id="14875527"/>
<feature type="domain" description="ERAP1-like C-terminal" evidence="13">
    <location>
        <begin position="662"/>
        <end position="986"/>
    </location>
</feature>
<dbReference type="PANTHER" id="PTHR11533">
    <property type="entry name" value="PROTEASE M1 ZINC METALLOPROTEASE"/>
    <property type="match status" value="1"/>
</dbReference>
<evidence type="ECO:0000256" key="2">
    <source>
        <dbReference type="ARBA" id="ARBA00022438"/>
    </source>
</evidence>
<dbReference type="CDD" id="cd09601">
    <property type="entry name" value="M1_APN-Q_like"/>
    <property type="match status" value="1"/>
</dbReference>
<dbReference type="GO" id="GO:0042277">
    <property type="term" value="F:peptide binding"/>
    <property type="evidence" value="ECO:0007669"/>
    <property type="project" value="TreeGrafter"/>
</dbReference>
<keyword evidence="11" id="KW-1133">Transmembrane helix</keyword>
<dbReference type="OrthoDB" id="510539at2759"/>
<dbReference type="Pfam" id="PF01433">
    <property type="entry name" value="Peptidase_M1"/>
    <property type="match status" value="1"/>
</dbReference>